<accession>A0A538U8Z8</accession>
<sequence length="146" mass="15627">MISNAPSPRPGPRKESSMKRFTLVRGLAAALVVLSAAGATIVFDQASAAPTKGNPALGKPLFMKNCIVCHKADGSGGVKLTGNPTPNFRDPKTWADPKRATDDYFRDCITNGKIKSGMVAWGKSGQIKPPDIENLIAYIKTFKPKK</sequence>
<evidence type="ECO:0000259" key="5">
    <source>
        <dbReference type="PROSITE" id="PS51007"/>
    </source>
</evidence>
<dbReference type="Gene3D" id="1.10.760.10">
    <property type="entry name" value="Cytochrome c-like domain"/>
    <property type="match status" value="1"/>
</dbReference>
<protein>
    <submittedName>
        <fullName evidence="6">Cytochrome c</fullName>
    </submittedName>
</protein>
<dbReference type="PROSITE" id="PS51007">
    <property type="entry name" value="CYTC"/>
    <property type="match status" value="1"/>
</dbReference>
<reference evidence="6 7" key="1">
    <citation type="journal article" date="2019" name="Nat. Microbiol.">
        <title>Mediterranean grassland soil C-N compound turnover is dependent on rainfall and depth, and is mediated by genomically divergent microorganisms.</title>
        <authorList>
            <person name="Diamond S."/>
            <person name="Andeer P.F."/>
            <person name="Li Z."/>
            <person name="Crits-Christoph A."/>
            <person name="Burstein D."/>
            <person name="Anantharaman K."/>
            <person name="Lane K.R."/>
            <person name="Thomas B.C."/>
            <person name="Pan C."/>
            <person name="Northen T.R."/>
            <person name="Banfield J.F."/>
        </authorList>
    </citation>
    <scope>NUCLEOTIDE SEQUENCE [LARGE SCALE GENOMIC DNA]</scope>
    <source>
        <strain evidence="6">WS_11</strain>
    </source>
</reference>
<evidence type="ECO:0000256" key="4">
    <source>
        <dbReference type="PROSITE-ProRule" id="PRU00433"/>
    </source>
</evidence>
<dbReference type="EMBL" id="VBPB01000110">
    <property type="protein sequence ID" value="TMQ72368.1"/>
    <property type="molecule type" value="Genomic_DNA"/>
</dbReference>
<evidence type="ECO:0000256" key="3">
    <source>
        <dbReference type="ARBA" id="ARBA00023004"/>
    </source>
</evidence>
<gene>
    <name evidence="6" type="ORF">E6K81_07620</name>
</gene>
<dbReference type="SUPFAM" id="SSF46626">
    <property type="entry name" value="Cytochrome c"/>
    <property type="match status" value="1"/>
</dbReference>
<dbReference type="Proteomes" id="UP000319771">
    <property type="component" value="Unassembled WGS sequence"/>
</dbReference>
<dbReference type="GO" id="GO:0046872">
    <property type="term" value="F:metal ion binding"/>
    <property type="evidence" value="ECO:0007669"/>
    <property type="project" value="UniProtKB-KW"/>
</dbReference>
<dbReference type="GO" id="GO:0009055">
    <property type="term" value="F:electron transfer activity"/>
    <property type="evidence" value="ECO:0007669"/>
    <property type="project" value="InterPro"/>
</dbReference>
<name>A0A538U8Z8_UNCEI</name>
<organism evidence="6 7">
    <name type="scientific">Eiseniibacteriota bacterium</name>
    <dbReference type="NCBI Taxonomy" id="2212470"/>
    <lineage>
        <taxon>Bacteria</taxon>
        <taxon>Candidatus Eiseniibacteriota</taxon>
    </lineage>
</organism>
<dbReference type="InterPro" id="IPR036909">
    <property type="entry name" value="Cyt_c-like_dom_sf"/>
</dbReference>
<evidence type="ECO:0000313" key="6">
    <source>
        <dbReference type="EMBL" id="TMQ72368.1"/>
    </source>
</evidence>
<evidence type="ECO:0000256" key="2">
    <source>
        <dbReference type="ARBA" id="ARBA00022723"/>
    </source>
</evidence>
<comment type="caution">
    <text evidence="6">The sequence shown here is derived from an EMBL/GenBank/DDBJ whole genome shotgun (WGS) entry which is preliminary data.</text>
</comment>
<keyword evidence="3 4" id="KW-0408">Iron</keyword>
<evidence type="ECO:0000256" key="1">
    <source>
        <dbReference type="ARBA" id="ARBA00022617"/>
    </source>
</evidence>
<evidence type="ECO:0000313" key="7">
    <source>
        <dbReference type="Proteomes" id="UP000319771"/>
    </source>
</evidence>
<dbReference type="InterPro" id="IPR009056">
    <property type="entry name" value="Cyt_c-like_dom"/>
</dbReference>
<dbReference type="GO" id="GO:0020037">
    <property type="term" value="F:heme binding"/>
    <property type="evidence" value="ECO:0007669"/>
    <property type="project" value="InterPro"/>
</dbReference>
<proteinExistence type="predicted"/>
<keyword evidence="2 4" id="KW-0479">Metal-binding</keyword>
<feature type="domain" description="Cytochrome c" evidence="5">
    <location>
        <begin position="53"/>
        <end position="143"/>
    </location>
</feature>
<dbReference type="Pfam" id="PF13442">
    <property type="entry name" value="Cytochrome_CBB3"/>
    <property type="match status" value="1"/>
</dbReference>
<dbReference type="AlphaFoldDB" id="A0A538U8Z8"/>
<keyword evidence="1 4" id="KW-0349">Heme</keyword>